<dbReference type="EMBL" id="CADCWJ010000059">
    <property type="protein sequence ID" value="CAA9542680.1"/>
    <property type="molecule type" value="Genomic_DNA"/>
</dbReference>
<dbReference type="AlphaFoldDB" id="A0A6J4U8E8"/>
<accession>A0A6J4U8E8</accession>
<reference evidence="2" key="1">
    <citation type="submission" date="2020-02" db="EMBL/GenBank/DDBJ databases">
        <authorList>
            <person name="Meier V. D."/>
        </authorList>
    </citation>
    <scope>NUCLEOTIDE SEQUENCE</scope>
    <source>
        <strain evidence="2">AVDCRST_MAG87</strain>
    </source>
</reference>
<feature type="non-terminal residue" evidence="2">
    <location>
        <position position="1"/>
    </location>
</feature>
<proteinExistence type="predicted"/>
<evidence type="ECO:0000313" key="2">
    <source>
        <dbReference type="EMBL" id="CAA9542680.1"/>
    </source>
</evidence>
<name>A0A6J4U8E8_9BACT</name>
<feature type="region of interest" description="Disordered" evidence="1">
    <location>
        <begin position="58"/>
        <end position="93"/>
    </location>
</feature>
<protein>
    <submittedName>
        <fullName evidence="2">Uncharacterized protein</fullName>
    </submittedName>
</protein>
<organism evidence="2">
    <name type="scientific">uncultured Thermomicrobiales bacterium</name>
    <dbReference type="NCBI Taxonomy" id="1645740"/>
    <lineage>
        <taxon>Bacteria</taxon>
        <taxon>Pseudomonadati</taxon>
        <taxon>Thermomicrobiota</taxon>
        <taxon>Thermomicrobia</taxon>
        <taxon>Thermomicrobiales</taxon>
        <taxon>environmental samples</taxon>
    </lineage>
</organism>
<evidence type="ECO:0000256" key="1">
    <source>
        <dbReference type="SAM" id="MobiDB-lite"/>
    </source>
</evidence>
<gene>
    <name evidence="2" type="ORF">AVDCRST_MAG87-211</name>
</gene>
<sequence length="93" mass="10186">CRKIACPAVDFEPTDTLVEHRVVRQLVVVEIAVDSNVIFTGDDTVNAERLATRADRDRRARLRDGGEPTGADQPAILAFAGPTVGDDREVQRD</sequence>